<evidence type="ECO:0000313" key="1">
    <source>
        <dbReference type="EMBL" id="CAH1402273.1"/>
    </source>
</evidence>
<organism evidence="1 2">
    <name type="scientific">Nezara viridula</name>
    <name type="common">Southern green stink bug</name>
    <name type="synonym">Cimex viridulus</name>
    <dbReference type="NCBI Taxonomy" id="85310"/>
    <lineage>
        <taxon>Eukaryota</taxon>
        <taxon>Metazoa</taxon>
        <taxon>Ecdysozoa</taxon>
        <taxon>Arthropoda</taxon>
        <taxon>Hexapoda</taxon>
        <taxon>Insecta</taxon>
        <taxon>Pterygota</taxon>
        <taxon>Neoptera</taxon>
        <taxon>Paraneoptera</taxon>
        <taxon>Hemiptera</taxon>
        <taxon>Heteroptera</taxon>
        <taxon>Panheteroptera</taxon>
        <taxon>Pentatomomorpha</taxon>
        <taxon>Pentatomoidea</taxon>
        <taxon>Pentatomidae</taxon>
        <taxon>Pentatominae</taxon>
        <taxon>Nezara</taxon>
    </lineage>
</organism>
<keyword evidence="2" id="KW-1185">Reference proteome</keyword>
<proteinExistence type="predicted"/>
<gene>
    <name evidence="1" type="ORF">NEZAVI_LOCUS11133</name>
</gene>
<evidence type="ECO:0000313" key="2">
    <source>
        <dbReference type="Proteomes" id="UP001152798"/>
    </source>
</evidence>
<name>A0A9P0HHT7_NEZVI</name>
<sequence length="151" mass="16562">MKDIMSEHLLFRIGPNLDELPNIEHCSVASGATLTHQGPTLPASQLLHFPSQILAPTPEGWERRPADAVWPLTEFSNHLCLSANPSFLMLVQSGFHCSLANSNFPSDITSDPLLARQIACSVPTITFLCYGLSCTWMRSASRFQCKGYGGK</sequence>
<dbReference type="EMBL" id="OV725081">
    <property type="protein sequence ID" value="CAH1402273.1"/>
    <property type="molecule type" value="Genomic_DNA"/>
</dbReference>
<protein>
    <submittedName>
        <fullName evidence="1">Uncharacterized protein</fullName>
    </submittedName>
</protein>
<dbReference type="Proteomes" id="UP001152798">
    <property type="component" value="Chromosome 5"/>
</dbReference>
<dbReference type="AlphaFoldDB" id="A0A9P0HHT7"/>
<reference evidence="1" key="1">
    <citation type="submission" date="2022-01" db="EMBL/GenBank/DDBJ databases">
        <authorList>
            <person name="King R."/>
        </authorList>
    </citation>
    <scope>NUCLEOTIDE SEQUENCE</scope>
</reference>
<accession>A0A9P0HHT7</accession>